<organism evidence="2 3">
    <name type="scientific">Anaerobutyricum hallii</name>
    <dbReference type="NCBI Taxonomy" id="39488"/>
    <lineage>
        <taxon>Bacteria</taxon>
        <taxon>Bacillati</taxon>
        <taxon>Bacillota</taxon>
        <taxon>Clostridia</taxon>
        <taxon>Lachnospirales</taxon>
        <taxon>Lachnospiraceae</taxon>
        <taxon>Anaerobutyricum</taxon>
    </lineage>
</organism>
<dbReference type="InterPro" id="IPR053144">
    <property type="entry name" value="Acetyltransferase_Butenolide"/>
</dbReference>
<dbReference type="EMBL" id="LT907978">
    <property type="protein sequence ID" value="SOB70984.1"/>
    <property type="molecule type" value="Genomic_DNA"/>
</dbReference>
<sequence length="144" mass="16198">MIELVEDRLDIDTYLELRQSVQFRKLTRDQAKKGLSNSLYTLVAFKDGKAVGMGRIVGDGAIICYVQDLIIRPEVQGEGIGGLILETLKKFVIQEGYEGTTMMFDLMCAKGREEFYKKHGFIARPTKDLGPGMIQFIQIGSDEQ</sequence>
<dbReference type="STRING" id="39488.ERS852450_00795"/>
<dbReference type="Proteomes" id="UP000217549">
    <property type="component" value="Chromosome I"/>
</dbReference>
<proteinExistence type="predicted"/>
<dbReference type="InterPro" id="IPR016181">
    <property type="entry name" value="Acyl_CoA_acyltransferase"/>
</dbReference>
<gene>
    <name evidence="2" type="ORF">EHLA_0216</name>
</gene>
<accession>A0A285PN21</accession>
<feature type="domain" description="N-acetyltransferase" evidence="1">
    <location>
        <begin position="1"/>
        <end position="138"/>
    </location>
</feature>
<evidence type="ECO:0000313" key="2">
    <source>
        <dbReference type="EMBL" id="SOB70984.1"/>
    </source>
</evidence>
<protein>
    <submittedName>
        <fullName evidence="2">Gcn5-related N-acetyltransferase (GNAT) domain profile</fullName>
        <ecNumber evidence="2">2.3.1.-</ecNumber>
    </submittedName>
</protein>
<dbReference type="PROSITE" id="PS51186">
    <property type="entry name" value="GNAT"/>
    <property type="match status" value="1"/>
</dbReference>
<dbReference type="CDD" id="cd04301">
    <property type="entry name" value="NAT_SF"/>
    <property type="match status" value="1"/>
</dbReference>
<dbReference type="EC" id="2.3.1.-" evidence="2"/>
<evidence type="ECO:0000313" key="3">
    <source>
        <dbReference type="Proteomes" id="UP000217549"/>
    </source>
</evidence>
<dbReference type="SUPFAM" id="SSF55729">
    <property type="entry name" value="Acyl-CoA N-acyltransferases (Nat)"/>
    <property type="match status" value="1"/>
</dbReference>
<evidence type="ECO:0000259" key="1">
    <source>
        <dbReference type="PROSITE" id="PS51186"/>
    </source>
</evidence>
<dbReference type="AlphaFoldDB" id="A0A285PN21"/>
<dbReference type="KEGG" id="ehl:EHLA_0216"/>
<dbReference type="PANTHER" id="PTHR43233:SF1">
    <property type="entry name" value="FAMILY N-ACETYLTRANSFERASE, PUTATIVE (AFU_ORTHOLOGUE AFUA_6G03350)-RELATED"/>
    <property type="match status" value="1"/>
</dbReference>
<dbReference type="Gene3D" id="3.40.630.30">
    <property type="match status" value="1"/>
</dbReference>
<keyword evidence="2" id="KW-0808">Transferase</keyword>
<dbReference type="InterPro" id="IPR000182">
    <property type="entry name" value="GNAT_dom"/>
</dbReference>
<keyword evidence="3" id="KW-1185">Reference proteome</keyword>
<dbReference type="PANTHER" id="PTHR43233">
    <property type="entry name" value="FAMILY N-ACETYLTRANSFERASE, PUTATIVE (AFU_ORTHOLOGUE AFUA_6G03350)-RELATED"/>
    <property type="match status" value="1"/>
</dbReference>
<dbReference type="RefSeq" id="WP_096238990.1">
    <property type="nucleotide sequence ID" value="NZ_LT907978.1"/>
</dbReference>
<dbReference type="GO" id="GO:0016747">
    <property type="term" value="F:acyltransferase activity, transferring groups other than amino-acyl groups"/>
    <property type="evidence" value="ECO:0007669"/>
    <property type="project" value="InterPro"/>
</dbReference>
<dbReference type="Pfam" id="PF13508">
    <property type="entry name" value="Acetyltransf_7"/>
    <property type="match status" value="1"/>
</dbReference>
<reference evidence="3" key="1">
    <citation type="submission" date="2017-09" db="EMBL/GenBank/DDBJ databases">
        <authorList>
            <person name="Shetty A S."/>
        </authorList>
    </citation>
    <scope>NUCLEOTIDE SEQUENCE [LARGE SCALE GENOMIC DNA]</scope>
</reference>
<keyword evidence="2" id="KW-0012">Acyltransferase</keyword>
<name>A0A285PN21_9FIRM</name>